<evidence type="ECO:0000313" key="2">
    <source>
        <dbReference type="EMBL" id="PWY98240.1"/>
    </source>
</evidence>
<name>A0A317XLQ3_9BASI</name>
<accession>A0A317XLQ3</accession>
<evidence type="ECO:0000313" key="3">
    <source>
        <dbReference type="Proteomes" id="UP000246740"/>
    </source>
</evidence>
<dbReference type="InParanoid" id="A0A317XLQ3"/>
<sequence length="219" mass="24298">MRLYGKGKVAVTVYASIDPSFFGVDEPFVVGRWVGRTMAVRHERNESKAAPRVYFRGRSNPARKVKEYNEKKRGTSGRIGRQAPQTRALRSEGRQSKYNSVHSHSHAVGYAEQFSIATRHWAAASLEPRATSTPSPLRQTGQATRNTGNHHSHPACLPKVAAFGPLVDYSSSTTVLAIVVCECNDNRQLTSPESIRLPRPGTGTATKPKDRRLQNHECY</sequence>
<reference evidence="2 3" key="1">
    <citation type="journal article" date="2018" name="Mol. Biol. Evol.">
        <title>Broad Genomic Sampling Reveals a Smut Pathogenic Ancestry of the Fungal Clade Ustilaginomycotina.</title>
        <authorList>
            <person name="Kijpornyongpan T."/>
            <person name="Mondo S.J."/>
            <person name="Barry K."/>
            <person name="Sandor L."/>
            <person name="Lee J."/>
            <person name="Lipzen A."/>
            <person name="Pangilinan J."/>
            <person name="LaButti K."/>
            <person name="Hainaut M."/>
            <person name="Henrissat B."/>
            <person name="Grigoriev I.V."/>
            <person name="Spatafora J.W."/>
            <person name="Aime M.C."/>
        </authorList>
    </citation>
    <scope>NUCLEOTIDE SEQUENCE [LARGE SCALE GENOMIC DNA]</scope>
    <source>
        <strain evidence="2 3">MCA 3645</strain>
    </source>
</reference>
<proteinExistence type="predicted"/>
<protein>
    <submittedName>
        <fullName evidence="2">Uncharacterized protein</fullName>
    </submittedName>
</protein>
<feature type="region of interest" description="Disordered" evidence="1">
    <location>
        <begin position="190"/>
        <end position="219"/>
    </location>
</feature>
<feature type="compositionally biased region" description="Polar residues" evidence="1">
    <location>
        <begin position="130"/>
        <end position="147"/>
    </location>
</feature>
<gene>
    <name evidence="2" type="ORF">BCV70DRAFT_35928</name>
</gene>
<dbReference type="AlphaFoldDB" id="A0A317XLQ3"/>
<keyword evidence="3" id="KW-1185">Reference proteome</keyword>
<dbReference type="EMBL" id="KZ819199">
    <property type="protein sequence ID" value="PWY98240.1"/>
    <property type="molecule type" value="Genomic_DNA"/>
</dbReference>
<evidence type="ECO:0000256" key="1">
    <source>
        <dbReference type="SAM" id="MobiDB-lite"/>
    </source>
</evidence>
<dbReference type="Proteomes" id="UP000246740">
    <property type="component" value="Unassembled WGS sequence"/>
</dbReference>
<feature type="region of interest" description="Disordered" evidence="1">
    <location>
        <begin position="69"/>
        <end position="95"/>
    </location>
</feature>
<feature type="region of interest" description="Disordered" evidence="1">
    <location>
        <begin position="127"/>
        <end position="152"/>
    </location>
</feature>
<organism evidence="2 3">
    <name type="scientific">Testicularia cyperi</name>
    <dbReference type="NCBI Taxonomy" id="1882483"/>
    <lineage>
        <taxon>Eukaryota</taxon>
        <taxon>Fungi</taxon>
        <taxon>Dikarya</taxon>
        <taxon>Basidiomycota</taxon>
        <taxon>Ustilaginomycotina</taxon>
        <taxon>Ustilaginomycetes</taxon>
        <taxon>Ustilaginales</taxon>
        <taxon>Anthracoideaceae</taxon>
        <taxon>Testicularia</taxon>
    </lineage>
</organism>
<feature type="compositionally biased region" description="Basic and acidic residues" evidence="1">
    <location>
        <begin position="207"/>
        <end position="219"/>
    </location>
</feature>